<feature type="domain" description="DUF7345" evidence="4">
    <location>
        <begin position="66"/>
        <end position="198"/>
    </location>
</feature>
<organism evidence="5 6">
    <name type="scientific">Candidatus Halobonum tyrrellensis G22</name>
    <dbReference type="NCBI Taxonomy" id="1324957"/>
    <lineage>
        <taxon>Archaea</taxon>
        <taxon>Methanobacteriati</taxon>
        <taxon>Methanobacteriota</taxon>
        <taxon>Stenosarchaea group</taxon>
        <taxon>Halobacteria</taxon>
        <taxon>Halobacteriales</taxon>
        <taxon>Haloferacaceae</taxon>
        <taxon>Candidatus Halobonum</taxon>
    </lineage>
</organism>
<feature type="compositionally biased region" description="Acidic residues" evidence="1">
    <location>
        <begin position="328"/>
        <end position="340"/>
    </location>
</feature>
<name>V4GVX4_9EURY</name>
<dbReference type="AlphaFoldDB" id="V4GVX4"/>
<dbReference type="STRING" id="1324957.K933_04716"/>
<dbReference type="Pfam" id="PF24034">
    <property type="entry name" value="DUF7343"/>
    <property type="match status" value="1"/>
</dbReference>
<gene>
    <name evidence="5" type="ORF">K933_04716</name>
</gene>
<comment type="caution">
    <text evidence="5">The sequence shown here is derived from an EMBL/GenBank/DDBJ whole genome shotgun (WGS) entry which is preliminary data.</text>
</comment>
<protein>
    <recommendedName>
        <fullName evidence="7">Transmembrane glycoprotein / HTH domain protein</fullName>
    </recommendedName>
</protein>
<dbReference type="Pfam" id="PF24036">
    <property type="entry name" value="DUF7345"/>
    <property type="match status" value="1"/>
</dbReference>
<feature type="compositionally biased region" description="Low complexity" evidence="1">
    <location>
        <begin position="297"/>
        <end position="326"/>
    </location>
</feature>
<feature type="region of interest" description="Disordered" evidence="1">
    <location>
        <begin position="275"/>
        <end position="341"/>
    </location>
</feature>
<dbReference type="eggNOG" id="arCOG00381">
    <property type="taxonomic scope" value="Archaea"/>
</dbReference>
<evidence type="ECO:0000259" key="3">
    <source>
        <dbReference type="Pfam" id="PF24034"/>
    </source>
</evidence>
<feature type="transmembrane region" description="Helical" evidence="2">
    <location>
        <begin position="249"/>
        <end position="269"/>
    </location>
</feature>
<evidence type="ECO:0000313" key="5">
    <source>
        <dbReference type="EMBL" id="ESP89291.1"/>
    </source>
</evidence>
<keyword evidence="2" id="KW-0812">Transmembrane</keyword>
<keyword evidence="6" id="KW-1185">Reference proteome</keyword>
<dbReference type="InterPro" id="IPR055767">
    <property type="entry name" value="DUF7343"/>
</dbReference>
<dbReference type="PATRIC" id="fig|1324957.4.peg.956"/>
<proteinExistence type="predicted"/>
<evidence type="ECO:0008006" key="7">
    <source>
        <dbReference type="Google" id="ProtNLM"/>
    </source>
</evidence>
<feature type="region of interest" description="Disordered" evidence="1">
    <location>
        <begin position="400"/>
        <end position="419"/>
    </location>
</feature>
<dbReference type="InterPro" id="IPR055769">
    <property type="entry name" value="DUF7345"/>
</dbReference>
<evidence type="ECO:0000259" key="4">
    <source>
        <dbReference type="Pfam" id="PF24036"/>
    </source>
</evidence>
<keyword evidence="2" id="KW-1133">Transmembrane helix</keyword>
<keyword evidence="2" id="KW-0472">Membrane</keyword>
<feature type="compositionally biased region" description="Acidic residues" evidence="1">
    <location>
        <begin position="400"/>
        <end position="409"/>
    </location>
</feature>
<dbReference type="EMBL" id="ASGZ01000013">
    <property type="protein sequence ID" value="ESP89291.1"/>
    <property type="molecule type" value="Genomic_DNA"/>
</dbReference>
<dbReference type="Proteomes" id="UP000017840">
    <property type="component" value="Unassembled WGS sequence"/>
</dbReference>
<evidence type="ECO:0000256" key="1">
    <source>
        <dbReference type="SAM" id="MobiDB-lite"/>
    </source>
</evidence>
<accession>V4GVX4</accession>
<evidence type="ECO:0000256" key="2">
    <source>
        <dbReference type="SAM" id="Phobius"/>
    </source>
</evidence>
<sequence>MTEFTMRYVALLFAALCLLAPSTAAVAAPPSAAGGADHDALAGASGPSPQQVQLSSFGRPTTEFVVSVHDDRSARWSVTTTFPFETDADRAAFEAYADRYEAGEAVGGPSAVVFRNAAAVAENATGREMAIRDVNRSAGLVNETAGVLRLNFTWTGFVGRDDTGQLVLADVFRTAENTTWFRTLQSGQRLVVAPPAGYIPSDVDVPPRYQIDDRRVVITGAAVLDADQLSIRFAPTATTPDPWGLDDQGLLLVALGGGLLAAAVAVLLYRRQRAGDGEGESRTPAAAAGPVSGRPTDGGATSPAGDDAPADPAGGSDADAADTGGTDADGEDETDVELLSDEERVERLLDRNGGRMRQAAIVQETGWSDAKVSQLLSAMADDERVEKLRLGRENLISLPDYDDAADADGADGPGGTDGT</sequence>
<reference evidence="5 6" key="1">
    <citation type="journal article" date="2013" name="Genome Announc.">
        <title>Draft Genome Sequence of 'Candidatus Halobonum tyrrellensis' Strain G22, Isolated from the Hypersaline Waters of Lake Tyrrell, Australia.</title>
        <authorList>
            <person name="Ugalde J.A."/>
            <person name="Narasingarao P."/>
            <person name="Kuo S."/>
            <person name="Podell S."/>
            <person name="Allen E.E."/>
        </authorList>
    </citation>
    <scope>NUCLEOTIDE SEQUENCE [LARGE SCALE GENOMIC DNA]</scope>
    <source>
        <strain evidence="5 6">G22</strain>
    </source>
</reference>
<feature type="domain" description="DUF7343" evidence="3">
    <location>
        <begin position="338"/>
        <end position="399"/>
    </location>
</feature>
<evidence type="ECO:0000313" key="6">
    <source>
        <dbReference type="Proteomes" id="UP000017840"/>
    </source>
</evidence>